<comment type="catalytic activity">
    <reaction evidence="5">
        <text>(6S)-5-formyl-5,6,7,8-tetrahydrofolate + ATP = (6R)-5,10-methenyltetrahydrofolate + ADP + phosphate</text>
        <dbReference type="Rhea" id="RHEA:10488"/>
        <dbReference type="ChEBI" id="CHEBI:30616"/>
        <dbReference type="ChEBI" id="CHEBI:43474"/>
        <dbReference type="ChEBI" id="CHEBI:57455"/>
        <dbReference type="ChEBI" id="CHEBI:57457"/>
        <dbReference type="ChEBI" id="CHEBI:456216"/>
        <dbReference type="EC" id="6.3.3.2"/>
    </reaction>
</comment>
<feature type="binding site" evidence="4">
    <location>
        <begin position="129"/>
        <end position="137"/>
    </location>
    <ligand>
        <name>ATP</name>
        <dbReference type="ChEBI" id="CHEBI:30616"/>
    </ligand>
</feature>
<dbReference type="RefSeq" id="WP_146567267.1">
    <property type="nucleotide sequence ID" value="NZ_VOHL01000002.1"/>
</dbReference>
<name>A0A5C5SD80_9STRE</name>
<organism evidence="6 7">
    <name type="scientific">Streptococcus cuniculipharyngis</name>
    <dbReference type="NCBI Taxonomy" id="1562651"/>
    <lineage>
        <taxon>Bacteria</taxon>
        <taxon>Bacillati</taxon>
        <taxon>Bacillota</taxon>
        <taxon>Bacilli</taxon>
        <taxon>Lactobacillales</taxon>
        <taxon>Streptococcaceae</taxon>
        <taxon>Streptococcus</taxon>
    </lineage>
</organism>
<dbReference type="GO" id="GO:0030272">
    <property type="term" value="F:5-formyltetrahydrofolate cyclo-ligase activity"/>
    <property type="evidence" value="ECO:0007669"/>
    <property type="project" value="UniProtKB-EC"/>
</dbReference>
<evidence type="ECO:0000313" key="7">
    <source>
        <dbReference type="Proteomes" id="UP000317430"/>
    </source>
</evidence>
<dbReference type="EC" id="6.3.3.2" evidence="5"/>
<dbReference type="Gene3D" id="3.40.50.10420">
    <property type="entry name" value="NagB/RpiA/CoA transferase-like"/>
    <property type="match status" value="1"/>
</dbReference>
<keyword evidence="5" id="KW-0479">Metal-binding</keyword>
<gene>
    <name evidence="6" type="ORF">FRX57_04735</name>
</gene>
<dbReference type="PANTHER" id="PTHR23407:SF1">
    <property type="entry name" value="5-FORMYLTETRAHYDROFOLATE CYCLO-LIGASE"/>
    <property type="match status" value="1"/>
</dbReference>
<proteinExistence type="inferred from homology"/>
<keyword evidence="3 4" id="KW-0067">ATP-binding</keyword>
<keyword evidence="2 4" id="KW-0547">Nucleotide-binding</keyword>
<feature type="binding site" evidence="4">
    <location>
        <position position="49"/>
    </location>
    <ligand>
        <name>substrate</name>
    </ligand>
</feature>
<evidence type="ECO:0000256" key="3">
    <source>
        <dbReference type="ARBA" id="ARBA00022840"/>
    </source>
</evidence>
<dbReference type="InterPro" id="IPR037171">
    <property type="entry name" value="NagB/RpiA_transferase-like"/>
</dbReference>
<dbReference type="PANTHER" id="PTHR23407">
    <property type="entry name" value="ATPASE INHIBITOR/5-FORMYLTETRAHYDROFOLATE CYCLO-LIGASE"/>
    <property type="match status" value="1"/>
</dbReference>
<dbReference type="Pfam" id="PF01812">
    <property type="entry name" value="5-FTHF_cyc-lig"/>
    <property type="match status" value="1"/>
</dbReference>
<evidence type="ECO:0000313" key="6">
    <source>
        <dbReference type="EMBL" id="TWS98242.1"/>
    </source>
</evidence>
<evidence type="ECO:0000256" key="5">
    <source>
        <dbReference type="RuleBase" id="RU361279"/>
    </source>
</evidence>
<keyword evidence="7" id="KW-1185">Reference proteome</keyword>
<keyword evidence="5" id="KW-0460">Magnesium</keyword>
<sequence>MRKKDLAQRALRALKSQDRHLKAGMDQALLQAFLALPAYKEASCLATYLAFDFEYDTQLVIQAALSAGKEILVPKIFPQGKMMFVPYQPDQLQKNHFGIWEPLSSEGVAKNKIDLIHVPALAVNAAGYRIGFGGGYYDRYLADFEGRTVSTVYPCQQLNFQPEAHDIRVGEVLIL</sequence>
<dbReference type="InterPro" id="IPR024185">
    <property type="entry name" value="FTHF_cligase-like_sf"/>
</dbReference>
<dbReference type="Proteomes" id="UP000317430">
    <property type="component" value="Unassembled WGS sequence"/>
</dbReference>
<evidence type="ECO:0000256" key="1">
    <source>
        <dbReference type="ARBA" id="ARBA00010638"/>
    </source>
</evidence>
<dbReference type="GO" id="GO:0035999">
    <property type="term" value="P:tetrahydrofolate interconversion"/>
    <property type="evidence" value="ECO:0007669"/>
    <property type="project" value="TreeGrafter"/>
</dbReference>
<dbReference type="InterPro" id="IPR002698">
    <property type="entry name" value="FTHF_cligase"/>
</dbReference>
<dbReference type="GO" id="GO:0009396">
    <property type="term" value="P:folic acid-containing compound biosynthetic process"/>
    <property type="evidence" value="ECO:0007669"/>
    <property type="project" value="TreeGrafter"/>
</dbReference>
<dbReference type="EMBL" id="VOHL01000002">
    <property type="protein sequence ID" value="TWS98242.1"/>
    <property type="molecule type" value="Genomic_DNA"/>
</dbReference>
<protein>
    <recommendedName>
        <fullName evidence="5">5-formyltetrahydrofolate cyclo-ligase</fullName>
        <ecNumber evidence="5">6.3.3.2</ecNumber>
    </recommendedName>
</protein>
<evidence type="ECO:0000256" key="2">
    <source>
        <dbReference type="ARBA" id="ARBA00022741"/>
    </source>
</evidence>
<comment type="cofactor">
    <cofactor evidence="5">
        <name>Mg(2+)</name>
        <dbReference type="ChEBI" id="CHEBI:18420"/>
    </cofactor>
</comment>
<dbReference type="PIRSF" id="PIRSF006806">
    <property type="entry name" value="FTHF_cligase"/>
    <property type="match status" value="1"/>
</dbReference>
<dbReference type="SUPFAM" id="SSF100950">
    <property type="entry name" value="NagB/RpiA/CoA transferase-like"/>
    <property type="match status" value="1"/>
</dbReference>
<dbReference type="OrthoDB" id="9801938at2"/>
<dbReference type="NCBIfam" id="TIGR02727">
    <property type="entry name" value="MTHFS_bact"/>
    <property type="match status" value="1"/>
</dbReference>
<keyword evidence="6" id="KW-0436">Ligase</keyword>
<dbReference type="AlphaFoldDB" id="A0A5C5SD80"/>
<reference evidence="6 7" key="1">
    <citation type="submission" date="2019-08" db="EMBL/GenBank/DDBJ databases">
        <authorList>
            <person name="Lei W."/>
        </authorList>
    </citation>
    <scope>NUCLEOTIDE SEQUENCE [LARGE SCALE GENOMIC DNA]</scope>
    <source>
        <strain evidence="6 7">CCUG 66496</strain>
    </source>
</reference>
<feature type="binding site" evidence="4">
    <location>
        <position position="54"/>
    </location>
    <ligand>
        <name>substrate</name>
    </ligand>
</feature>
<evidence type="ECO:0000256" key="4">
    <source>
        <dbReference type="PIRSR" id="PIRSR006806-1"/>
    </source>
</evidence>
<accession>A0A5C5SD80</accession>
<comment type="caution">
    <text evidence="6">The sequence shown here is derived from an EMBL/GenBank/DDBJ whole genome shotgun (WGS) entry which is preliminary data.</text>
</comment>
<comment type="similarity">
    <text evidence="1 5">Belongs to the 5-formyltetrahydrofolate cyclo-ligase family.</text>
</comment>
<dbReference type="GO" id="GO:0005524">
    <property type="term" value="F:ATP binding"/>
    <property type="evidence" value="ECO:0007669"/>
    <property type="project" value="UniProtKB-KW"/>
</dbReference>
<dbReference type="GO" id="GO:0046872">
    <property type="term" value="F:metal ion binding"/>
    <property type="evidence" value="ECO:0007669"/>
    <property type="project" value="UniProtKB-KW"/>
</dbReference>